<accession>A0A0N1NZ52</accession>
<evidence type="ECO:0000313" key="2">
    <source>
        <dbReference type="EMBL" id="KPI39973.1"/>
    </source>
</evidence>
<reference evidence="2 3" key="1">
    <citation type="submission" date="2015-06" db="EMBL/GenBank/DDBJ databases">
        <title>Draft genome of the ant-associated black yeast Phialophora attae CBS 131958.</title>
        <authorList>
            <person name="Moreno L.F."/>
            <person name="Stielow B.J."/>
            <person name="de Hoog S."/>
            <person name="Vicente V.A."/>
            <person name="Weiss V.A."/>
            <person name="de Vries M."/>
            <person name="Cruz L.M."/>
            <person name="Souza E.M."/>
        </authorList>
    </citation>
    <scope>NUCLEOTIDE SEQUENCE [LARGE SCALE GENOMIC DNA]</scope>
    <source>
        <strain evidence="2 3">CBS 131958</strain>
    </source>
</reference>
<sequence length="380" mass="43432">MPPATFDVAEVNGKFRLIRTPVSARQRDLIKRMRALSLDPAPVTKPAAPSPPSTQNIIPLNSPSKRQADFEHYKNDECPSKRRSPRLALHQIGRITLQRSQPSGPFFRLLDLPAEIRNLIWKFANPKTPKCCCDGLWWHKVGDMPRHTVDGLHELLYRHEHSGCREAGDVIFAYGKLGRGVPINRQILRESRHVAKPVALKFAAFQNNLHADSRMVEIEGDIQNGKLVLRASMHSLRDYWSRRIEKSVEEVKRWETEVGLMVGCIDAEDVNMIEFLLIIDDGSWDENHQFNRKRSELQIYVEKAKPYLAKKRADVEQAKQQLHTARSNAFKYGAADFEFFQNLNERLESPPSPAPSPSTSPTPSPLPSPRPRGVKRRRYS</sequence>
<feature type="region of interest" description="Disordered" evidence="1">
    <location>
        <begin position="41"/>
        <end position="62"/>
    </location>
</feature>
<evidence type="ECO:0000256" key="1">
    <source>
        <dbReference type="SAM" id="MobiDB-lite"/>
    </source>
</evidence>
<feature type="compositionally biased region" description="Pro residues" evidence="1">
    <location>
        <begin position="350"/>
        <end position="370"/>
    </location>
</feature>
<feature type="compositionally biased region" description="Polar residues" evidence="1">
    <location>
        <begin position="53"/>
        <end position="62"/>
    </location>
</feature>
<dbReference type="RefSeq" id="XP_017999936.1">
    <property type="nucleotide sequence ID" value="XM_018140139.1"/>
</dbReference>
<name>A0A0N1NZ52_9EURO</name>
<evidence type="ECO:0000313" key="3">
    <source>
        <dbReference type="Proteomes" id="UP000038010"/>
    </source>
</evidence>
<dbReference type="VEuPathDB" id="FungiDB:AB675_11306"/>
<gene>
    <name evidence="2" type="ORF">AB675_11306</name>
</gene>
<proteinExistence type="predicted"/>
<dbReference type="EMBL" id="LFJN01000013">
    <property type="protein sequence ID" value="KPI39973.1"/>
    <property type="molecule type" value="Genomic_DNA"/>
</dbReference>
<feature type="region of interest" description="Disordered" evidence="1">
    <location>
        <begin position="344"/>
        <end position="380"/>
    </location>
</feature>
<dbReference type="AlphaFoldDB" id="A0A0N1NZ52"/>
<comment type="caution">
    <text evidence="2">The sequence shown here is derived from an EMBL/GenBank/DDBJ whole genome shotgun (WGS) entry which is preliminary data.</text>
</comment>
<organism evidence="2 3">
    <name type="scientific">Cyphellophora attinorum</name>
    <dbReference type="NCBI Taxonomy" id="1664694"/>
    <lineage>
        <taxon>Eukaryota</taxon>
        <taxon>Fungi</taxon>
        <taxon>Dikarya</taxon>
        <taxon>Ascomycota</taxon>
        <taxon>Pezizomycotina</taxon>
        <taxon>Eurotiomycetes</taxon>
        <taxon>Chaetothyriomycetidae</taxon>
        <taxon>Chaetothyriales</taxon>
        <taxon>Cyphellophoraceae</taxon>
        <taxon>Cyphellophora</taxon>
    </lineage>
</organism>
<keyword evidence="3" id="KW-1185">Reference proteome</keyword>
<dbReference type="Proteomes" id="UP000038010">
    <property type="component" value="Unassembled WGS sequence"/>
</dbReference>
<dbReference type="GeneID" id="28732019"/>
<protein>
    <submittedName>
        <fullName evidence="2">Uncharacterized protein</fullName>
    </submittedName>
</protein>